<keyword evidence="1" id="KW-0677">Repeat</keyword>
<dbReference type="SMART" id="SM00054">
    <property type="entry name" value="EFh"/>
    <property type="match status" value="3"/>
</dbReference>
<dbReference type="InterPro" id="IPR002048">
    <property type="entry name" value="EF_hand_dom"/>
</dbReference>
<dbReference type="AlphaFoldDB" id="A0A1Y2HN50"/>
<dbReference type="InterPro" id="IPR050230">
    <property type="entry name" value="CALM/Myosin/TropC-like"/>
</dbReference>
<feature type="domain" description="EF-hand" evidence="3">
    <location>
        <begin position="5"/>
        <end position="40"/>
    </location>
</feature>
<dbReference type="PANTHER" id="PTHR23048">
    <property type="entry name" value="MYOSIN LIGHT CHAIN 1, 3"/>
    <property type="match status" value="1"/>
</dbReference>
<keyword evidence="2" id="KW-0106">Calcium</keyword>
<dbReference type="InterPro" id="IPR018247">
    <property type="entry name" value="EF_Hand_1_Ca_BS"/>
</dbReference>
<dbReference type="GO" id="GO:1903475">
    <property type="term" value="P:mitotic actomyosin contractile ring assembly"/>
    <property type="evidence" value="ECO:0007669"/>
    <property type="project" value="TreeGrafter"/>
</dbReference>
<evidence type="ECO:0000256" key="1">
    <source>
        <dbReference type="ARBA" id="ARBA00022737"/>
    </source>
</evidence>
<dbReference type="EMBL" id="MCFL01000019">
    <property type="protein sequence ID" value="ORZ36005.1"/>
    <property type="molecule type" value="Genomic_DNA"/>
</dbReference>
<protein>
    <recommendedName>
        <fullName evidence="3">EF-hand domain-containing protein</fullName>
    </recommendedName>
</protein>
<evidence type="ECO:0000313" key="5">
    <source>
        <dbReference type="Proteomes" id="UP000193411"/>
    </source>
</evidence>
<evidence type="ECO:0000313" key="4">
    <source>
        <dbReference type="EMBL" id="ORZ36005.1"/>
    </source>
</evidence>
<dbReference type="Gene3D" id="1.10.238.10">
    <property type="entry name" value="EF-hand"/>
    <property type="match status" value="2"/>
</dbReference>
<dbReference type="FunFam" id="1.10.238.10:FF:000003">
    <property type="entry name" value="Calmodulin A"/>
    <property type="match status" value="1"/>
</dbReference>
<comment type="caution">
    <text evidence="4">The sequence shown here is derived from an EMBL/GenBank/DDBJ whole genome shotgun (WGS) entry which is preliminary data.</text>
</comment>
<dbReference type="PROSITE" id="PS00018">
    <property type="entry name" value="EF_HAND_1"/>
    <property type="match status" value="1"/>
</dbReference>
<accession>A0A1Y2HN50</accession>
<dbReference type="PANTHER" id="PTHR23048:SF0">
    <property type="entry name" value="CALMODULIN LIKE 3"/>
    <property type="match status" value="1"/>
</dbReference>
<evidence type="ECO:0000256" key="2">
    <source>
        <dbReference type="ARBA" id="ARBA00022837"/>
    </source>
</evidence>
<organism evidence="4 5">
    <name type="scientific">Catenaria anguillulae PL171</name>
    <dbReference type="NCBI Taxonomy" id="765915"/>
    <lineage>
        <taxon>Eukaryota</taxon>
        <taxon>Fungi</taxon>
        <taxon>Fungi incertae sedis</taxon>
        <taxon>Blastocladiomycota</taxon>
        <taxon>Blastocladiomycetes</taxon>
        <taxon>Blastocladiales</taxon>
        <taxon>Catenariaceae</taxon>
        <taxon>Catenaria</taxon>
    </lineage>
</organism>
<dbReference type="OrthoDB" id="26525at2759"/>
<dbReference type="Proteomes" id="UP000193411">
    <property type="component" value="Unassembled WGS sequence"/>
</dbReference>
<dbReference type="STRING" id="765915.A0A1Y2HN50"/>
<name>A0A1Y2HN50_9FUNG</name>
<dbReference type="SUPFAM" id="SSF47473">
    <property type="entry name" value="EF-hand"/>
    <property type="match status" value="1"/>
</dbReference>
<dbReference type="PROSITE" id="PS50222">
    <property type="entry name" value="EF_HAND_2"/>
    <property type="match status" value="2"/>
</dbReference>
<proteinExistence type="predicted"/>
<dbReference type="GO" id="GO:0005509">
    <property type="term" value="F:calcium ion binding"/>
    <property type="evidence" value="ECO:0007669"/>
    <property type="project" value="InterPro"/>
</dbReference>
<reference evidence="4 5" key="1">
    <citation type="submission" date="2016-07" db="EMBL/GenBank/DDBJ databases">
        <title>Pervasive Adenine N6-methylation of Active Genes in Fungi.</title>
        <authorList>
            <consortium name="DOE Joint Genome Institute"/>
            <person name="Mondo S.J."/>
            <person name="Dannebaum R.O."/>
            <person name="Kuo R.C."/>
            <person name="Labutti K."/>
            <person name="Haridas S."/>
            <person name="Kuo A."/>
            <person name="Salamov A."/>
            <person name="Ahrendt S.R."/>
            <person name="Lipzen A."/>
            <person name="Sullivan W."/>
            <person name="Andreopoulos W.B."/>
            <person name="Clum A."/>
            <person name="Lindquist E."/>
            <person name="Daum C."/>
            <person name="Ramamoorthy G.K."/>
            <person name="Gryganskyi A."/>
            <person name="Culley D."/>
            <person name="Magnuson J.K."/>
            <person name="James T.Y."/>
            <person name="O'Malley M.A."/>
            <person name="Stajich J.E."/>
            <person name="Spatafora J.W."/>
            <person name="Visel A."/>
            <person name="Grigoriev I.V."/>
        </authorList>
    </citation>
    <scope>NUCLEOTIDE SEQUENCE [LARGE SCALE GENOMIC DNA]</scope>
    <source>
        <strain evidence="4 5">PL171</strain>
    </source>
</reference>
<gene>
    <name evidence="4" type="ORF">BCR44DRAFT_80296</name>
</gene>
<feature type="domain" description="EF-hand" evidence="3">
    <location>
        <begin position="80"/>
        <end position="115"/>
    </location>
</feature>
<keyword evidence="5" id="KW-1185">Reference proteome</keyword>
<dbReference type="InterPro" id="IPR011992">
    <property type="entry name" value="EF-hand-dom_pair"/>
</dbReference>
<evidence type="ECO:0000259" key="3">
    <source>
        <dbReference type="PROSITE" id="PS50222"/>
    </source>
</evidence>
<dbReference type="CDD" id="cd00051">
    <property type="entry name" value="EFh"/>
    <property type="match status" value="1"/>
</dbReference>
<sequence length="148" mass="16445">MYTEEQLNDFKELFSLFDKKGSGQVDVSVIGDLLRAIGENPTEAQVRAITANLPGGGKSGVTFDMFVDILAKPDTFKLQATMEEFLQGFHVFDKDQTGYISTGELRYVLTSLGEKLSDADVDELLKYVEQTKDGTVRYEDFVRAIISG</sequence>
<dbReference type="GO" id="GO:0016460">
    <property type="term" value="C:myosin II complex"/>
    <property type="evidence" value="ECO:0007669"/>
    <property type="project" value="TreeGrafter"/>
</dbReference>
<dbReference type="Pfam" id="PF13499">
    <property type="entry name" value="EF-hand_7"/>
    <property type="match status" value="1"/>
</dbReference>